<dbReference type="AlphaFoldDB" id="A0A645A9P0"/>
<feature type="compositionally biased region" description="Basic and acidic residues" evidence="1">
    <location>
        <begin position="195"/>
        <end position="207"/>
    </location>
</feature>
<feature type="region of interest" description="Disordered" evidence="1">
    <location>
        <begin position="1"/>
        <end position="54"/>
    </location>
</feature>
<name>A0A645A9P0_9ZZZZ</name>
<dbReference type="EMBL" id="VSSQ01012720">
    <property type="protein sequence ID" value="MPM49900.1"/>
    <property type="molecule type" value="Genomic_DNA"/>
</dbReference>
<feature type="region of interest" description="Disordered" evidence="1">
    <location>
        <begin position="190"/>
        <end position="212"/>
    </location>
</feature>
<feature type="compositionally biased region" description="Basic and acidic residues" evidence="1">
    <location>
        <begin position="23"/>
        <end position="42"/>
    </location>
</feature>
<organism evidence="2">
    <name type="scientific">bioreactor metagenome</name>
    <dbReference type="NCBI Taxonomy" id="1076179"/>
    <lineage>
        <taxon>unclassified sequences</taxon>
        <taxon>metagenomes</taxon>
        <taxon>ecological metagenomes</taxon>
    </lineage>
</organism>
<proteinExistence type="predicted"/>
<sequence length="375" mass="39726">MPHSGGVRVLGVDDAAPGGLQADRTKQPRIERQGRVDGHQQRQDPGGQPGMRGAEARHIERRLHLRIGAREIDRQVAVRDRNRDADAHRGGAQAIAVEKVDRPVGAVAQATEDCRRLGGRFVEHIVAGLEEQFLAVGGDELLDPAAGGGECSEHRLEVALVGVRGAGIALQQGLDVGGDDAFADELDGRNLQPFGEDRGVERADRAGHTPTDIGAVHERPAVRNDLAVHEIRLDHLHIGQVSGQTVGGERIVGDDHVAGTQRLPVADPLDCRGDAQADEARDPHRVRVGDEGAVAVGDGAGEVRGFLDVQAARGALQGQAHLLGERAQSGAEDLQIDSRSHSVSSLVNSRSRLVRRVAVQPGGATIVVSWCSMIA</sequence>
<evidence type="ECO:0000256" key="1">
    <source>
        <dbReference type="SAM" id="MobiDB-lite"/>
    </source>
</evidence>
<protein>
    <submittedName>
        <fullName evidence="2">Uncharacterized protein</fullName>
    </submittedName>
</protein>
<evidence type="ECO:0000313" key="2">
    <source>
        <dbReference type="EMBL" id="MPM49900.1"/>
    </source>
</evidence>
<accession>A0A645A9P0</accession>
<reference evidence="2" key="1">
    <citation type="submission" date="2019-08" db="EMBL/GenBank/DDBJ databases">
        <authorList>
            <person name="Kucharzyk K."/>
            <person name="Murdoch R.W."/>
            <person name="Higgins S."/>
            <person name="Loffler F."/>
        </authorList>
    </citation>
    <scope>NUCLEOTIDE SEQUENCE</scope>
</reference>
<gene>
    <name evidence="2" type="ORF">SDC9_96634</name>
</gene>
<dbReference type="AntiFam" id="ANF00115">
    <property type="entry name" value="Shadow ORF (opposite Oplah)"/>
</dbReference>
<comment type="caution">
    <text evidence="2">The sequence shown here is derived from an EMBL/GenBank/DDBJ whole genome shotgun (WGS) entry which is preliminary data.</text>
</comment>